<dbReference type="WBParaSite" id="SMTH1_26390.1">
    <property type="protein sequence ID" value="SMTH1_26390.1"/>
    <property type="gene ID" value="SMTH1_26390"/>
</dbReference>
<name>A0AA85B1Z9_9TREM</name>
<evidence type="ECO:0000256" key="2">
    <source>
        <dbReference type="ARBA" id="ARBA00022490"/>
    </source>
</evidence>
<dbReference type="AlphaFoldDB" id="A0AA85B1Z9"/>
<dbReference type="Gene3D" id="2.30.29.170">
    <property type="match status" value="1"/>
</dbReference>
<dbReference type="InterPro" id="IPR006602">
    <property type="entry name" value="DM10_dom"/>
</dbReference>
<dbReference type="PANTHER" id="PTHR12086">
    <property type="entry name" value="EF-HAND DOMAIN C-TERMINAL CONTAINING PROTEIN"/>
    <property type="match status" value="1"/>
</dbReference>
<dbReference type="Proteomes" id="UP000050791">
    <property type="component" value="Unassembled WGS sequence"/>
</dbReference>
<evidence type="ECO:0000256" key="5">
    <source>
        <dbReference type="ARBA" id="ARBA00023273"/>
    </source>
</evidence>
<keyword evidence="2" id="KW-0963">Cytoplasm</keyword>
<dbReference type="Pfam" id="PF06565">
    <property type="entry name" value="DM10_dom"/>
    <property type="match status" value="1"/>
</dbReference>
<organism evidence="7 8">
    <name type="scientific">Schistosoma mattheei</name>
    <dbReference type="NCBI Taxonomy" id="31246"/>
    <lineage>
        <taxon>Eukaryota</taxon>
        <taxon>Metazoa</taxon>
        <taxon>Spiralia</taxon>
        <taxon>Lophotrochozoa</taxon>
        <taxon>Platyhelminthes</taxon>
        <taxon>Trematoda</taxon>
        <taxon>Digenea</taxon>
        <taxon>Strigeidida</taxon>
        <taxon>Schistosomatoidea</taxon>
        <taxon>Schistosomatidae</taxon>
        <taxon>Schistosoma</taxon>
    </lineage>
</organism>
<dbReference type="PROSITE" id="PS51336">
    <property type="entry name" value="DM10"/>
    <property type="match status" value="1"/>
</dbReference>
<keyword evidence="5" id="KW-0966">Cell projection</keyword>
<evidence type="ECO:0000256" key="3">
    <source>
        <dbReference type="ARBA" id="ARBA00022737"/>
    </source>
</evidence>
<evidence type="ECO:0000256" key="1">
    <source>
        <dbReference type="ARBA" id="ARBA00004430"/>
    </source>
</evidence>
<dbReference type="GO" id="GO:0005930">
    <property type="term" value="C:axoneme"/>
    <property type="evidence" value="ECO:0007669"/>
    <property type="project" value="UniProtKB-SubCell"/>
</dbReference>
<evidence type="ECO:0000313" key="7">
    <source>
        <dbReference type="Proteomes" id="UP000050791"/>
    </source>
</evidence>
<feature type="domain" description="DM10" evidence="6">
    <location>
        <begin position="65"/>
        <end position="156"/>
    </location>
</feature>
<dbReference type="SMART" id="SM00676">
    <property type="entry name" value="DM10"/>
    <property type="match status" value="1"/>
</dbReference>
<comment type="subcellular location">
    <subcellularLocation>
        <location evidence="1">Cytoplasm</location>
        <location evidence="1">Cytoskeleton</location>
        <location evidence="1">Cilium axoneme</location>
    </subcellularLocation>
</comment>
<accession>A0AA85B1Z9</accession>
<dbReference type="PANTHER" id="PTHR12086:SF11">
    <property type="entry name" value="EF-HAND DOMAIN-CONTAINING FAMILY MEMBER C2"/>
    <property type="match status" value="1"/>
</dbReference>
<keyword evidence="4" id="KW-0206">Cytoskeleton</keyword>
<evidence type="ECO:0000313" key="8">
    <source>
        <dbReference type="WBParaSite" id="SMTH1_26390.1"/>
    </source>
</evidence>
<evidence type="ECO:0000256" key="4">
    <source>
        <dbReference type="ARBA" id="ARBA00023212"/>
    </source>
</evidence>
<keyword evidence="3" id="KW-0677">Repeat</keyword>
<dbReference type="InterPro" id="IPR040193">
    <property type="entry name" value="EFHC1/EFHC2/EFHB"/>
</dbReference>
<reference evidence="8" key="1">
    <citation type="submission" date="2023-11" db="UniProtKB">
        <authorList>
            <consortium name="WormBaseParasite"/>
        </authorList>
    </citation>
    <scope>IDENTIFICATION</scope>
</reference>
<dbReference type="GO" id="GO:0005874">
    <property type="term" value="C:microtubule"/>
    <property type="evidence" value="ECO:0007669"/>
    <property type="project" value="TreeGrafter"/>
</dbReference>
<proteinExistence type="predicted"/>
<sequence length="156" mass="18240">MYGIQDFTPVKPKLQDHITTVKREIPPYNGWGTDEDSLANCYSLIPKAPNHNFKKFMELDRQGLESHVLRFAGRLSSDRPTDRDRQFVISCYLSDDTISIFEPQQKNSGFQGGLFLERSKIKNPTVNYLIINQWNITNQPIYMLVLNWILIHFYLN</sequence>
<protein>
    <recommendedName>
        <fullName evidence="6">DM10 domain-containing protein</fullName>
    </recommendedName>
</protein>
<dbReference type="GO" id="GO:0010975">
    <property type="term" value="P:regulation of neuron projection development"/>
    <property type="evidence" value="ECO:0007669"/>
    <property type="project" value="TreeGrafter"/>
</dbReference>
<evidence type="ECO:0000259" key="6">
    <source>
        <dbReference type="PROSITE" id="PS51336"/>
    </source>
</evidence>